<dbReference type="Proteomes" id="UP000015454">
    <property type="component" value="Unassembled WGS sequence"/>
</dbReference>
<organism evidence="2 3">
    <name type="scientific">Leptospira broomii serovar Hurstbridge str. 5399</name>
    <dbReference type="NCBI Taxonomy" id="1049789"/>
    <lineage>
        <taxon>Bacteria</taxon>
        <taxon>Pseudomonadati</taxon>
        <taxon>Spirochaetota</taxon>
        <taxon>Spirochaetia</taxon>
        <taxon>Leptospirales</taxon>
        <taxon>Leptospiraceae</taxon>
        <taxon>Leptospira</taxon>
    </lineage>
</organism>
<gene>
    <name evidence="2" type="ORF">LEP1GSC050_0423</name>
</gene>
<dbReference type="STRING" id="1049789.LEP1GSC050_0423"/>
<dbReference type="RefSeq" id="WP_010568326.1">
    <property type="nucleotide sequence ID" value="NZ_AHMO02000007.1"/>
</dbReference>
<dbReference type="OrthoDB" id="336234at2"/>
<name>T0GMR2_9LEPT</name>
<dbReference type="Pfam" id="PF01841">
    <property type="entry name" value="Transglut_core"/>
    <property type="match status" value="1"/>
</dbReference>
<proteinExistence type="predicted"/>
<dbReference type="SUPFAM" id="SSF54001">
    <property type="entry name" value="Cysteine proteinases"/>
    <property type="match status" value="1"/>
</dbReference>
<dbReference type="AlphaFoldDB" id="T0GMR2"/>
<evidence type="ECO:0000259" key="1">
    <source>
        <dbReference type="SMART" id="SM00460"/>
    </source>
</evidence>
<dbReference type="InterPro" id="IPR002931">
    <property type="entry name" value="Transglutaminase-like"/>
</dbReference>
<dbReference type="InterPro" id="IPR038765">
    <property type="entry name" value="Papain-like_cys_pep_sf"/>
</dbReference>
<dbReference type="EMBL" id="AHMO02000007">
    <property type="protein sequence ID" value="EQA46623.1"/>
    <property type="molecule type" value="Genomic_DNA"/>
</dbReference>
<protein>
    <submittedName>
        <fullName evidence="2">Transglutaminase-like protein</fullName>
    </submittedName>
</protein>
<dbReference type="SMART" id="SM00460">
    <property type="entry name" value="TGc"/>
    <property type="match status" value="1"/>
</dbReference>
<sequence>MIDRLVSAISLVYLFLFLNTGSAIGGPSARRTGIKDVFSGEPILKRFPQRFKITRKLRIASGQPSIPVGSEFKIEILIPIPQDDESREISGIKYNAGDIVISPDSQQKFLYITSQDSAPEVEITHLVKAYRADWDPDFFGADVKYDPTSDLVMRYTGKHEQLDPSHPNIRPLVASAAKRTSKPFDFARESIKEIQKKLIWKNTGKYATISQTFANGGGDCGALSRVLQSMLRSQGIPTRFVSGGILKNGTDWNWHVWTEFYISEKGWVPADPAMFGAVPTVGSMDKNHISFNRGEKEEVPLPGNRKIAVNSGLQNYLYYYSSYDGRGIRYDMDVKVEVLDEAPEDSYYGSDSFLNRIRNSFLERINGVRLESGLPLLAKSVKLEKAAQDLAIGMVSGDKKDYNTSLKDQGYSAKGLLLEAWIVEDIGPDTISVNADRLVKDPSFAKTGFANDIGVGAGYKQGKLYFYVILGTE</sequence>
<feature type="domain" description="Transglutaminase-like" evidence="1">
    <location>
        <begin position="212"/>
        <end position="274"/>
    </location>
</feature>
<evidence type="ECO:0000313" key="3">
    <source>
        <dbReference type="Proteomes" id="UP000015454"/>
    </source>
</evidence>
<accession>T0GMR2</accession>
<comment type="caution">
    <text evidence="2">The sequence shown here is derived from an EMBL/GenBank/DDBJ whole genome shotgun (WGS) entry which is preliminary data.</text>
</comment>
<keyword evidence="3" id="KW-1185">Reference proteome</keyword>
<dbReference type="PANTHER" id="PTHR33490">
    <property type="entry name" value="BLR5614 PROTEIN-RELATED"/>
    <property type="match status" value="1"/>
</dbReference>
<evidence type="ECO:0000313" key="2">
    <source>
        <dbReference type="EMBL" id="EQA46623.1"/>
    </source>
</evidence>
<dbReference type="Gene3D" id="3.10.620.30">
    <property type="match status" value="1"/>
</dbReference>
<reference evidence="2" key="1">
    <citation type="submission" date="2013-05" db="EMBL/GenBank/DDBJ databases">
        <authorList>
            <person name="Harkins D.M."/>
            <person name="Durkin A.S."/>
            <person name="Brinkac L.M."/>
            <person name="Haft D.H."/>
            <person name="Selengut J.D."/>
            <person name="Sanka R."/>
            <person name="DePew J."/>
            <person name="Purushe J."/>
            <person name="Hartskeerl R.A."/>
            <person name="Ahmed A."/>
            <person name="van der Linden H."/>
            <person name="Goris M.G.A."/>
            <person name="Vinetz J.M."/>
            <person name="Sutton G.G."/>
            <person name="Nierman W.C."/>
            <person name="Fouts D.E."/>
        </authorList>
    </citation>
    <scope>NUCLEOTIDE SEQUENCE [LARGE SCALE GENOMIC DNA]</scope>
    <source>
        <strain evidence="2">5399</strain>
    </source>
</reference>